<feature type="transmembrane region" description="Helical" evidence="1">
    <location>
        <begin position="152"/>
        <end position="169"/>
    </location>
</feature>
<sequence length="263" mass="31448">MVAEEVSREFQMDYIYFDTFAAILWLITLIILRKKLPLIFSFIGVTFYYFIDFVIWHEWRKTRHTTGPVKPALLMLWVSTLPGVVHPSWAILMLEYTFPKRNCPIKSLEDRTRYRILWTLYFFGVQTIPAFMQNGFSWDNRTVTITRTMTGNRWLMLLSVVLGYSYLTWRKIPPKVLLKLFFIGFVTEGMFEFALYISGIRPTRLDVLLVDSAVEFNVGMPWIFLMWRWTISPQMRPFYDPKYTLPCFNPKHIEEDEPWQTIN</sequence>
<dbReference type="OrthoDB" id="10453401at2759"/>
<accession>A0A9Q0LN14</accession>
<keyword evidence="1" id="KW-0812">Transmembrane</keyword>
<dbReference type="Proteomes" id="UP001149090">
    <property type="component" value="Unassembled WGS sequence"/>
</dbReference>
<feature type="transmembrane region" description="Helical" evidence="1">
    <location>
        <begin position="71"/>
        <end position="94"/>
    </location>
</feature>
<keyword evidence="3" id="KW-1185">Reference proteome</keyword>
<feature type="transmembrane region" description="Helical" evidence="1">
    <location>
        <begin position="176"/>
        <end position="197"/>
    </location>
</feature>
<dbReference type="EMBL" id="JAPDFW010000063">
    <property type="protein sequence ID" value="KAJ5075802.1"/>
    <property type="molecule type" value="Genomic_DNA"/>
</dbReference>
<name>A0A9Q0LN14_ANAIG</name>
<gene>
    <name evidence="2" type="ORF">M0811_06664</name>
</gene>
<reference evidence="2" key="1">
    <citation type="submission" date="2022-10" db="EMBL/GenBank/DDBJ databases">
        <title>Novel sulphate-reducing endosymbionts in the free-living metamonad Anaeramoeba.</title>
        <authorList>
            <person name="Jerlstrom-Hultqvist J."/>
            <person name="Cepicka I."/>
            <person name="Gallot-Lavallee L."/>
            <person name="Salas-Leiva D."/>
            <person name="Curtis B.A."/>
            <person name="Zahonova K."/>
            <person name="Pipaliya S."/>
            <person name="Dacks J."/>
            <person name="Roger A.J."/>
        </authorList>
    </citation>
    <scope>NUCLEOTIDE SEQUENCE</scope>
    <source>
        <strain evidence="2">BMAN</strain>
    </source>
</reference>
<evidence type="ECO:0000313" key="3">
    <source>
        <dbReference type="Proteomes" id="UP001149090"/>
    </source>
</evidence>
<feature type="transmembrane region" description="Helical" evidence="1">
    <location>
        <begin position="39"/>
        <end position="59"/>
    </location>
</feature>
<protein>
    <submittedName>
        <fullName evidence="2">Uncharacterized protein</fullName>
    </submittedName>
</protein>
<organism evidence="2 3">
    <name type="scientific">Anaeramoeba ignava</name>
    <name type="common">Anaerobic marine amoeba</name>
    <dbReference type="NCBI Taxonomy" id="1746090"/>
    <lineage>
        <taxon>Eukaryota</taxon>
        <taxon>Metamonada</taxon>
        <taxon>Anaeramoebidae</taxon>
        <taxon>Anaeramoeba</taxon>
    </lineage>
</organism>
<evidence type="ECO:0000313" key="2">
    <source>
        <dbReference type="EMBL" id="KAJ5075802.1"/>
    </source>
</evidence>
<comment type="caution">
    <text evidence="2">The sequence shown here is derived from an EMBL/GenBank/DDBJ whole genome shotgun (WGS) entry which is preliminary data.</text>
</comment>
<dbReference type="OMA" id="WEAVLMI"/>
<dbReference type="AlphaFoldDB" id="A0A9Q0LN14"/>
<proteinExistence type="predicted"/>
<feature type="transmembrane region" description="Helical" evidence="1">
    <location>
        <begin position="14"/>
        <end position="32"/>
    </location>
</feature>
<keyword evidence="1" id="KW-1133">Transmembrane helix</keyword>
<keyword evidence="1" id="KW-0472">Membrane</keyword>
<feature type="transmembrane region" description="Helical" evidence="1">
    <location>
        <begin position="114"/>
        <end position="132"/>
    </location>
</feature>
<evidence type="ECO:0000256" key="1">
    <source>
        <dbReference type="SAM" id="Phobius"/>
    </source>
</evidence>